<protein>
    <recommendedName>
        <fullName evidence="2">SANTA domain-containing protein</fullName>
    </recommendedName>
</protein>
<feature type="region of interest" description="Disordered" evidence="1">
    <location>
        <begin position="506"/>
        <end position="538"/>
    </location>
</feature>
<feature type="domain" description="SANTA" evidence="2">
    <location>
        <begin position="206"/>
        <end position="283"/>
    </location>
</feature>
<evidence type="ECO:0000259" key="2">
    <source>
        <dbReference type="Pfam" id="PF09133"/>
    </source>
</evidence>
<feature type="compositionally biased region" description="Polar residues" evidence="1">
    <location>
        <begin position="518"/>
        <end position="531"/>
    </location>
</feature>
<reference evidence="3" key="1">
    <citation type="journal article" date="2018" name="Genome Res.">
        <title>The genomic architecture and molecular evolution of ant odorant receptors.</title>
        <authorList>
            <person name="McKenzie S.K."/>
            <person name="Kronauer D.J.C."/>
        </authorList>
    </citation>
    <scope>NUCLEOTIDE SEQUENCE [LARGE SCALE GENOMIC DNA]</scope>
    <source>
        <strain evidence="3">Clonal line C1</strain>
    </source>
</reference>
<dbReference type="Proteomes" id="UP000279307">
    <property type="component" value="Chromosome 6"/>
</dbReference>
<dbReference type="OrthoDB" id="118550at2759"/>
<organism evidence="3">
    <name type="scientific">Ooceraea biroi</name>
    <name type="common">Clonal raider ant</name>
    <name type="synonym">Cerapachys biroi</name>
    <dbReference type="NCBI Taxonomy" id="2015173"/>
    <lineage>
        <taxon>Eukaryota</taxon>
        <taxon>Metazoa</taxon>
        <taxon>Ecdysozoa</taxon>
        <taxon>Arthropoda</taxon>
        <taxon>Hexapoda</taxon>
        <taxon>Insecta</taxon>
        <taxon>Pterygota</taxon>
        <taxon>Neoptera</taxon>
        <taxon>Endopterygota</taxon>
        <taxon>Hymenoptera</taxon>
        <taxon>Apocrita</taxon>
        <taxon>Aculeata</taxon>
        <taxon>Formicoidea</taxon>
        <taxon>Formicidae</taxon>
        <taxon>Dorylinae</taxon>
        <taxon>Ooceraea</taxon>
    </lineage>
</organism>
<feature type="compositionally biased region" description="Polar residues" evidence="1">
    <location>
        <begin position="1080"/>
        <end position="1131"/>
    </location>
</feature>
<feature type="compositionally biased region" description="Polar residues" evidence="1">
    <location>
        <begin position="802"/>
        <end position="826"/>
    </location>
</feature>
<feature type="compositionally biased region" description="Polar residues" evidence="1">
    <location>
        <begin position="1151"/>
        <end position="1160"/>
    </location>
</feature>
<feature type="compositionally biased region" description="Polar residues" evidence="1">
    <location>
        <begin position="867"/>
        <end position="890"/>
    </location>
</feature>
<gene>
    <name evidence="3" type="ORF">DMN91_006100</name>
</gene>
<proteinExistence type="predicted"/>
<feature type="compositionally biased region" description="Basic residues" evidence="1">
    <location>
        <begin position="1139"/>
        <end position="1149"/>
    </location>
</feature>
<dbReference type="Pfam" id="PF09133">
    <property type="entry name" value="SANTA"/>
    <property type="match status" value="1"/>
</dbReference>
<feature type="region of interest" description="Disordered" evidence="1">
    <location>
        <begin position="566"/>
        <end position="598"/>
    </location>
</feature>
<accession>A0A3L8DMR7</accession>
<evidence type="ECO:0000313" key="3">
    <source>
        <dbReference type="EMBL" id="RLU21724.1"/>
    </source>
</evidence>
<reference evidence="3" key="2">
    <citation type="submission" date="2018-07" db="EMBL/GenBank/DDBJ databases">
        <authorList>
            <person name="Mckenzie S.K."/>
            <person name="Kronauer D.J.C."/>
        </authorList>
    </citation>
    <scope>NUCLEOTIDE SEQUENCE</scope>
    <source>
        <strain evidence="3">Clonal line C1</strain>
    </source>
</reference>
<feature type="region of interest" description="Disordered" evidence="1">
    <location>
        <begin position="802"/>
        <end position="898"/>
    </location>
</feature>
<evidence type="ECO:0000256" key="1">
    <source>
        <dbReference type="SAM" id="MobiDB-lite"/>
    </source>
</evidence>
<dbReference type="AlphaFoldDB" id="A0A3L8DMR7"/>
<feature type="compositionally biased region" description="Basic and acidic residues" evidence="1">
    <location>
        <begin position="1067"/>
        <end position="1076"/>
    </location>
</feature>
<feature type="compositionally biased region" description="Polar residues" evidence="1">
    <location>
        <begin position="1175"/>
        <end position="1190"/>
    </location>
</feature>
<dbReference type="InterPro" id="IPR015216">
    <property type="entry name" value="SANTA"/>
</dbReference>
<comment type="caution">
    <text evidence="3">The sequence shown here is derived from an EMBL/GenBank/DDBJ whole genome shotgun (WGS) entry which is preliminary data.</text>
</comment>
<feature type="region of interest" description="Disordered" evidence="1">
    <location>
        <begin position="1065"/>
        <end position="1204"/>
    </location>
</feature>
<name>A0A3L8DMR7_OOCBI</name>
<dbReference type="EMBL" id="QOIP01000006">
    <property type="protein sequence ID" value="RLU21724.1"/>
    <property type="molecule type" value="Genomic_DNA"/>
</dbReference>
<sequence>MANLETTFGSLETDERFKKLERSLKLALLKKEHSKSDKVHSDKVTHWPSISSINVDALDSSCATPLQVSTVGSEVLASSNNLRKILSRKKLHNNNRDMISTSSVKEYNVKQDNHSDQFIMPPPTRHTVYRTSKKQQEKIYMSSDCEKAESITLNSFVSSSIRNNTFSLRNSSYVSANTNTNNEYLHSFNAPVSIDSDPQKVDRVFSRWRVMLNNQYELIIKGTLECGKVVRSKPVIRRYTATCVESKFKHKYNLQGNIVDERNELPDYIRGKFCNGFPDDWENIYQVWRTYVSQGRPVTFRWPTTITDSDDDLKSELTDLTYMHVRNNRSIPTMKSHKSEHVRSEIPSIKESPGKVEKFHNHSTRSFISDTERNANPVAQQTSNVRLTCEEGKRDTKISPACSPRRANKLKDILQEDKLQIIIDNLADKNCSPQYIDKILDMLDCLDYVVSYRSGSESKCDSVVSVSCETKSEAIPLQQVMHNDTHVSTKNPANRTMETKSYTQSTDLGYGSIRNDSHPTQLSNPQNSIRSEYNDNKDLDESESEIYAGVPRVSIERVLKMREASGKIHRRKMRKKLSRLDAQDGTSPENNTEKRGFTSVHTTVPVTNSGQNLLPNESCVSITEDEVETVDTRKCQTTVNQERQEATCCSHQRNINIYGENKPTTIVQKKQLFDPFDAQRVKLNAFIKEQELPHKVHENGHSQFIADVDYTASSDIDVISINTDKQKLEIQNRNMMKMHTNSDVVISSESNSNPPEKSRVPRELRREFIEQPNSESPTKRVKPTIISSVPVKLNLKISNVGPTLDQPCNSDVSITENEENQCTNVPPTEETRKKSVTKTSIAVKPAITTTERIKRDNPKPKNRNESDNVNSANSPKSVANPTTRQQTRSSKPPAKNDPKVLTAWMPKVIYHTESKSKLGLIFQGKLLNEAGHVINRKFITDIVLKRLSVTLIETVKHEIYQLLGCLNDNKHILPKELARQCRNGCPAKIEQFCLTWKTLQLDDMHIVGENSHDATMDSLSVPVSSRGRRILPPLCYWTGERVTLKDNNPVYNPGNLQESLLTSLTETSKKNSEERKKQKANSNSTSKNQGTNKQKVSPESNEAFSSNRNQMIALEKNQSSNKLPKTTVTSDTRTENVKKARKSMIHGKRQIAQQLTYSTDSSEKEEASPRKYARKSSTNAGTDVPSSYTMTLRKRQKVETSPNKMYDAIKSKHNAAYCSPTRNFKKATYTYYKDIPLAEDLLSENPASPK</sequence>
<feature type="compositionally biased region" description="Basic and acidic residues" evidence="1">
    <location>
        <begin position="851"/>
        <end position="866"/>
    </location>
</feature>
<feature type="compositionally biased region" description="Basic residues" evidence="1">
    <location>
        <begin position="567"/>
        <end position="577"/>
    </location>
</feature>